<dbReference type="SUPFAM" id="SSF49265">
    <property type="entry name" value="Fibronectin type III"/>
    <property type="match status" value="4"/>
</dbReference>
<dbReference type="PANTHER" id="PTHR16897">
    <property type="entry name" value="OS10G0105400 PROTEIN"/>
    <property type="match status" value="1"/>
</dbReference>
<dbReference type="Proteomes" id="UP001152795">
    <property type="component" value="Unassembled WGS sequence"/>
</dbReference>
<dbReference type="OrthoDB" id="5987097at2759"/>
<dbReference type="InterPro" id="IPR003961">
    <property type="entry name" value="FN3_dom"/>
</dbReference>
<dbReference type="SUPFAM" id="SSF141072">
    <property type="entry name" value="CalX-like"/>
    <property type="match status" value="1"/>
</dbReference>
<keyword evidence="2" id="KW-1185">Reference proteome</keyword>
<accession>A0A7D9DG06</accession>
<evidence type="ECO:0000313" key="2">
    <source>
        <dbReference type="Proteomes" id="UP001152795"/>
    </source>
</evidence>
<protein>
    <submittedName>
        <fullName evidence="1">DNA double-strand break repair Rad50 ATPase</fullName>
    </submittedName>
</protein>
<proteinExistence type="predicted"/>
<dbReference type="InterPro" id="IPR038081">
    <property type="entry name" value="CalX-like_sf"/>
</dbReference>
<dbReference type="InterPro" id="IPR036116">
    <property type="entry name" value="FN3_sf"/>
</dbReference>
<dbReference type="PROSITE" id="PS50853">
    <property type="entry name" value="FN3"/>
    <property type="match status" value="1"/>
</dbReference>
<comment type="caution">
    <text evidence="1">The sequence shown here is derived from an EMBL/GenBank/DDBJ whole genome shotgun (WGS) entry which is preliminary data.</text>
</comment>
<dbReference type="EMBL" id="CACRXK020000794">
    <property type="protein sequence ID" value="CAB3984856.1"/>
    <property type="molecule type" value="Genomic_DNA"/>
</dbReference>
<dbReference type="InterPro" id="IPR013783">
    <property type="entry name" value="Ig-like_fold"/>
</dbReference>
<sequence length="3517" mass="387699">MSHTFTNISLQSGIYCYAYLGIKDKAGNYGNFWSNGALTDTSPPEKGRVTDGRGRNDIDYQRETNILYASWSGFSENETIIHHYELAFGTGPNDTNVQPFTNVGLVTSTSSSNLLVSELKNGVVYYAQIVAYNILGIRSDIGISDGVLVEITPPIFLSPVSDGTLFGSDFDYSSNLTSLSINWKCEDKDSGLRQVFVGVGTQPGVQDIVVYRAVLPYQNAYNFDGLNLTKGLRYFLSVKCINNVGLQNSMSSDGIIIDSTPPMLKYIYIGSKRYQDSPHIGLGSVVTGNWKFKDFESNVVTFTVSIHHMQNSTRVVGPWIFPGNQTFEYFHLRQNDLAHKERYVLSVIAFNGAGLSATGLSKAFLVDGTAPICTGIYDTTLDGTRSSFSGLTAKLVFHANCNDAETGISKYQFAIINLNTSEYVVPFHSVKANSDLASLIVVDGFGKQLVKLEHRGHYQVGLRVTNNVNLTSQYWTSGVTIDTTGPIFRRVISSYNVHGDAFQVVWELFDHESGIKTLYWSFNTSPNVENPENFIEISQNTTELLISDISLKLGETYYVYLKAINKAGLSTLFVSNGVVVDRTPPSAGRVSADFVLSENYDGNPNTTDGASFPVRWSGFIDQESGIRSYEWAVGLVQEETIALGDDFFTAIQFTGSTNGYIIKDQTIHTDIIYYVCIRVTNGAGLSTTNCSAGVRVKLGKLTPGVVYDGPLDQDIDFQLDDKALWFRWSGFEDPVYALKQYAWCYGLTASAQNDTFNCLSSLSSVDPPLKVSAHKFHNISLLHGKRYNAKVEAVNQRNEIVSAISDGFTVDRTAPNAGVLQIGGSHGTRTVYLTGISAPIVSWSMDESESALQEFQFGIGTFPNRDDLFSFSKLDGSTYSLNLDEINFNLTHGLAFYVTVLGVNVLGLETRITSPPIVVDWLPPTPSIVRDGNGTDDIDFQLDVEHISATWNEFLDAESDIVEYIYCIGHRPDLCNVLNRTFVGLDLRAEAEVQLQHGQTYFVTVTGINSAGLSTTSSSNGVRVDSSPPVVQGFSIISATIIDQNTTNGNITSGITVISTNQCQISATWDDIIDEESEIKLVSVCATTVEEECDLLSWLDLGPDSLVFSLDFERPLQSGTVFMLKLRVENGAGLKTIVNSDRVLIDNSDPVKGFVKIEGKDGLVLLQEGQPLFASWWGFRDFETGVKEYKWKICFASKISDCVTEFVSVGLKNSVALGDIGINHGKEYKFVVKAINFAGLETESVSNSFILDKTSPETGRVFNGPDPSENKYYQSSSTEISASWKGFQDKESGISRYEICIGSIPGLCDVSEFTTVGLATNTLVSNLNLTHNATYYTTVRATNGAGHTSFASSNGMLIDLTPPIGTNPRDGEDLDTDLSIQDMFVSTNWDEFHDPESGISKHVVCAGTIMGACDLVPPITVNNGLAARMTVKPAISSGTVVYSTLWAYNEAGQATELYTDGVLVDTTPPDIGNVEITSPSTRVSNAIYLTSKESLCASWNSFNDTETTVVNYHFSLCSKMNMNNCPIPQRNLNNKTSICIEEPPVIEGETYIVVIAATNEVRLSSNSKSSNFVIDTTEPDVGEIIASNPLGETYSFISSSILARWKSFLDKESGISEYLICIGSKPGLCDLKESVSVGKASQYTWYNLSLVNTEEYFVSIKSVNNAGLFTDYIASDPFTVDATAPFPGKIFDGSENGEDIDYQQNRDQLSASWFKVEDPESDIVTLSWCVGSVPGSCDQIQNTLIDITATKISAFLQQPARDGNKYYVTLTAVNSAGLSTTMVSDGVTIDYTSPIPGTSVVGQNNNTDYVRNGDTIYAHWSGFEDTVSDIRSYQFALCEKKNISACVLEFTDIGLETNITLSGLDLENTKGYVVIVRATDFVGLTVEATSNEFIVDETPPLSGWVSIVSSLATDFDVKQITSRWGNFYDPESELSHYEICLGTSQGECDEIGYLPVGLNTTYTFNNLTLRHKEEYYVTVNVSNMVGLSTGVISNGIKIDLTPPEPVKHMAGGSSNSDGVCNALFNSCNGETGSEKESEIKISCKDDLIKITWLSHEDKESGIALTEWCIETVNDTCNIQSWESLSPNTVTVSATIHSLPTITGVEVVVRITNGVGNYVLLKSSQCNPERIFPPLINVSVVRRLNDTRPASAYQTDTDVIIVTWSLPQNKSLYSGVQAALTKYDQNAVTTILEEWHGEPLVFNFVDIPSGKSYIIFSGDRLKPYVKYRPVVRLCNKFDLCTDSSGDLIIIIPDAPPDLQVNTTDTVQGTEQDRWQKYVSGIPRLPREIFEDTLFLPDPLSVLINANLKKANETTLFNKHVPITYQASVYRVTSGANETRNVTIDSRQVFNDSHLYSDLDVCCSKTNKLPQIVYPDRQFIPVAETNLFGVTVSAFGKDLIVASSQNAVYMFSTESLHITPIAHVSFNTSINDSYVKVKAKNDTILVSVTGSLMLQKQNHDNLTSRSSFFYITNCNHTMTDAPEHCSGDNQWSSLESMGREFAYDGTEIIAVRGRDPHEGYGVVAVFKNDTKGWRLHQVLGREEMDFSVPYSIAVNQEFMVIASSEVRIYSKKLDSLWKKETTLSETFPQNILSAKTVYLTNENELFILTVQARTLHVFELGTSPVRAIRRCKYVFPRDFVLSGGLDVSESSGIIAIGMRSGGRDGAELILYERNEGCITIGGAFSKTESRFDDGHPGATVAITENHLIVGTPGKVAWPTDYVNVGTGRLYVTTFCKRNHVRKKVFEADQKERVMCTPCGRNEKAYPGFQEQCTNCSNSICLNYSTDARFKVSHCDTYPCTVENNRTVIQNVSRDNLTVTESTQDFEDQDFYLPGSTQSYFIRLTQFSATGTTKTSDSFPFSIDYSSPEAGSVFDGLGSDDTRNCSKNTTFSSEHQCTTRSFSETDLDYTNNTYEISARWIDFRDNESNIAHYFWCVGSEPLHDDIMLCENATSHLNRTLKGLSLQHNDKYYVTVLACNYAGLCTAKSSDGVLVDTTPPILHYVRDGLVGPDIDFQVFTNLIFGNWEAEDPESGVVSYEIGWGSEPGLDDVWEFQELGNAARWYAKFGNGGLEKGRKFYVTVKAINGAGLESEPMTSNGITVGKTEFVFSKNDSGSFFFDTVNVDSNATMEDTEVGNTFGTVDVPPGAVDDDVKFQVYSVGDKEFKNGTDDNTTVVDPEVVKPPKHFKLGDYSFQIKAYEPENNTLQSQYRFKKPITITLVYDVDQMLKINKKVVSDEVTNEEIDPVLLLWDEKNQTWFDAAKTCPEPWTQVDKKAKVLKVNVCHLTQFALFWTFEAENGIFEFDKGTNDTQSKPPPHALIEEDNNVIYRPERYGGQMLLDVARYKGSTGAIKLTWGVTIEPNAPASFVVSPMSGEVEFSEGQWNSSIHLRFPFIPDTNQEIGIFVKLLNVSGGAMLGNFTSVKITFPSNVGDDEVTTPVKGNNNSNKSDVILKILLPCLSGALLIIGVIAAIIVLCRGRDSKKRVRRNSVYRINPVFGISQNLAVGQSETSFTDQDPPY</sequence>
<name>A0A7D9DG06_PARCT</name>
<dbReference type="SMART" id="SM00060">
    <property type="entry name" value="FN3"/>
    <property type="match status" value="8"/>
</dbReference>
<dbReference type="Gene3D" id="2.60.40.10">
    <property type="entry name" value="Immunoglobulins"/>
    <property type="match status" value="1"/>
</dbReference>
<evidence type="ECO:0000313" key="1">
    <source>
        <dbReference type="EMBL" id="CAB3984856.1"/>
    </source>
</evidence>
<dbReference type="PANTHER" id="PTHR16897:SF2">
    <property type="entry name" value="OS03G0226600 PROTEIN"/>
    <property type="match status" value="1"/>
</dbReference>
<organism evidence="1 2">
    <name type="scientific">Paramuricea clavata</name>
    <name type="common">Red gorgonian</name>
    <name type="synonym">Violescent sea-whip</name>
    <dbReference type="NCBI Taxonomy" id="317549"/>
    <lineage>
        <taxon>Eukaryota</taxon>
        <taxon>Metazoa</taxon>
        <taxon>Cnidaria</taxon>
        <taxon>Anthozoa</taxon>
        <taxon>Octocorallia</taxon>
        <taxon>Malacalcyonacea</taxon>
        <taxon>Plexauridae</taxon>
        <taxon>Paramuricea</taxon>
    </lineage>
</organism>
<reference evidence="1" key="1">
    <citation type="submission" date="2020-04" db="EMBL/GenBank/DDBJ databases">
        <authorList>
            <person name="Alioto T."/>
            <person name="Alioto T."/>
            <person name="Gomez Garrido J."/>
        </authorList>
    </citation>
    <scope>NUCLEOTIDE SEQUENCE</scope>
    <source>
        <strain evidence="1">A484AB</strain>
    </source>
</reference>
<gene>
    <name evidence="1" type="ORF">PACLA_8A040485</name>
</gene>